<reference evidence="3 4" key="1">
    <citation type="submission" date="2024-02" db="EMBL/GenBank/DDBJ databases">
        <title>complete genome of Flavobacterium ginsenosidimutans Str. YTB16.</title>
        <authorList>
            <person name="Wang Q."/>
        </authorList>
    </citation>
    <scope>NUCLEOTIDE SEQUENCE [LARGE SCALE GENOMIC DNA]</scope>
    <source>
        <strain evidence="3 4">YTB16</strain>
    </source>
</reference>
<feature type="transmembrane region" description="Helical" evidence="2">
    <location>
        <begin position="53"/>
        <end position="72"/>
    </location>
</feature>
<feature type="transmembrane region" description="Helical" evidence="2">
    <location>
        <begin position="127"/>
        <end position="149"/>
    </location>
</feature>
<keyword evidence="2" id="KW-1133">Transmembrane helix</keyword>
<dbReference type="RefSeq" id="WP_111283337.1">
    <property type="nucleotide sequence ID" value="NZ_CP147988.1"/>
</dbReference>
<dbReference type="EMBL" id="CP147988">
    <property type="protein sequence ID" value="WXK50642.1"/>
    <property type="molecule type" value="Genomic_DNA"/>
</dbReference>
<sequence length="323" mass="36003">MSNSTPKTTLPKYYNIAALAAFIYAGLMLLFSIYKDFLYVDQTWFHGLTANGFSVFSNLIWIGILFVFKIFLSKTLQYKKADSLIIASLILLAIAVYSVGVMFFKSLAVYFSAGDVNALASFGSSSFSSAILLILANVAIVVINIVLGNRIRKIDVVLPDYFKILGFSFIALGVFSGLQMASVIKSDIIGLLPKVVLVAVLGYILKEVSKMNPADLPSEPERKIAKNFSQNKPEKAEKINVSSKTKEVPVQPEPIPNFDINEQENKETILSYFENLSNDEINRLGVVVAKNYNQDLTADQTKNLILHYITDRKLYDHNRFAPK</sequence>
<proteinExistence type="predicted"/>
<keyword evidence="4" id="KW-1185">Reference proteome</keyword>
<feature type="transmembrane region" description="Helical" evidence="2">
    <location>
        <begin position="188"/>
        <end position="205"/>
    </location>
</feature>
<accession>A0ABZ2Q888</accession>
<organism evidence="3 4">
    <name type="scientific">Flavobacterium ginsenosidimutans</name>
    <dbReference type="NCBI Taxonomy" id="687844"/>
    <lineage>
        <taxon>Bacteria</taxon>
        <taxon>Pseudomonadati</taxon>
        <taxon>Bacteroidota</taxon>
        <taxon>Flavobacteriia</taxon>
        <taxon>Flavobacteriales</taxon>
        <taxon>Flavobacteriaceae</taxon>
        <taxon>Flavobacterium</taxon>
    </lineage>
</organism>
<evidence type="ECO:0000256" key="2">
    <source>
        <dbReference type="SAM" id="Phobius"/>
    </source>
</evidence>
<evidence type="ECO:0008006" key="5">
    <source>
        <dbReference type="Google" id="ProtNLM"/>
    </source>
</evidence>
<evidence type="ECO:0000313" key="4">
    <source>
        <dbReference type="Proteomes" id="UP001447857"/>
    </source>
</evidence>
<evidence type="ECO:0000313" key="3">
    <source>
        <dbReference type="EMBL" id="WXK50642.1"/>
    </source>
</evidence>
<dbReference type="Proteomes" id="UP001447857">
    <property type="component" value="Chromosome"/>
</dbReference>
<keyword evidence="2" id="KW-0472">Membrane</keyword>
<gene>
    <name evidence="3" type="ORF">V6624_03180</name>
</gene>
<keyword evidence="2" id="KW-0812">Transmembrane</keyword>
<protein>
    <recommendedName>
        <fullName evidence="5">DUF5671 domain-containing protein</fullName>
    </recommendedName>
</protein>
<feature type="transmembrane region" description="Helical" evidence="2">
    <location>
        <begin position="84"/>
        <end position="107"/>
    </location>
</feature>
<feature type="transmembrane region" description="Helical" evidence="2">
    <location>
        <begin position="12"/>
        <end position="33"/>
    </location>
</feature>
<feature type="region of interest" description="Disordered" evidence="1">
    <location>
        <begin position="229"/>
        <end position="257"/>
    </location>
</feature>
<feature type="transmembrane region" description="Helical" evidence="2">
    <location>
        <begin position="161"/>
        <end position="182"/>
    </location>
</feature>
<evidence type="ECO:0000256" key="1">
    <source>
        <dbReference type="SAM" id="MobiDB-lite"/>
    </source>
</evidence>
<name>A0ABZ2Q888_9FLAO</name>